<dbReference type="PANTHER" id="PTHR48106:SF13">
    <property type="entry name" value="QUINONE OXIDOREDUCTASE-RELATED"/>
    <property type="match status" value="1"/>
</dbReference>
<evidence type="ECO:0000256" key="1">
    <source>
        <dbReference type="ARBA" id="ARBA00022857"/>
    </source>
</evidence>
<dbReference type="SMART" id="SM00829">
    <property type="entry name" value="PKS_ER"/>
    <property type="match status" value="1"/>
</dbReference>
<accession>A0A381YF41</accession>
<organism evidence="4">
    <name type="scientific">marine metagenome</name>
    <dbReference type="NCBI Taxonomy" id="408172"/>
    <lineage>
        <taxon>unclassified sequences</taxon>
        <taxon>metagenomes</taxon>
        <taxon>ecological metagenomes</taxon>
    </lineage>
</organism>
<protein>
    <recommendedName>
        <fullName evidence="3">Enoyl reductase (ER) domain-containing protein</fullName>
    </recommendedName>
</protein>
<dbReference type="Pfam" id="PF00107">
    <property type="entry name" value="ADH_zinc_N"/>
    <property type="match status" value="1"/>
</dbReference>
<feature type="domain" description="Enoyl reductase (ER)" evidence="3">
    <location>
        <begin position="11"/>
        <end position="321"/>
    </location>
</feature>
<dbReference type="InterPro" id="IPR011032">
    <property type="entry name" value="GroES-like_sf"/>
</dbReference>
<dbReference type="GO" id="GO:0035925">
    <property type="term" value="F:mRNA 3'-UTR AU-rich region binding"/>
    <property type="evidence" value="ECO:0007669"/>
    <property type="project" value="TreeGrafter"/>
</dbReference>
<reference evidence="4" key="1">
    <citation type="submission" date="2018-05" db="EMBL/GenBank/DDBJ databases">
        <authorList>
            <person name="Lanie J.A."/>
            <person name="Ng W.-L."/>
            <person name="Kazmierczak K.M."/>
            <person name="Andrzejewski T.M."/>
            <person name="Davidsen T.M."/>
            <person name="Wayne K.J."/>
            <person name="Tettelin H."/>
            <person name="Glass J.I."/>
            <person name="Rusch D."/>
            <person name="Podicherti R."/>
            <person name="Tsui H.-C.T."/>
            <person name="Winkler M.E."/>
        </authorList>
    </citation>
    <scope>NUCLEOTIDE SEQUENCE</scope>
</reference>
<name>A0A381YF41_9ZZZZ</name>
<gene>
    <name evidence="4" type="ORF">METZ01_LOCUS128448</name>
</gene>
<dbReference type="PROSITE" id="PS01162">
    <property type="entry name" value="QOR_ZETA_CRYSTAL"/>
    <property type="match status" value="1"/>
</dbReference>
<sequence length="323" mass="33666">MTHAVWVRQTGGPEVLSYEEYDPGPPAAGAARVKVSAAGVNFIDVYFRTGLYPADLPIVVGREGAGTVEAVGSGVEGLSPGDRVCWAMEPGSYAEVANVPADSLIVVPPGVPDEAAAAVMLQGMTAHYLVYATRPAVAGDTALVHAAAGGVGLLLIQMLKREGVRVIGTCSTAEKAALAMAAGADQIINYTTDDFVDAVTGWTAGRGVDVVYDSVGESTFEGSLRSLKPRGMMVLFGQSSGPVPSFDLNRLNPLGSLFVTRPSLVHYMRDRAELELRAGAVLSAVADGSLRVRIGQRFALTDAAEAHRALEGRRTSGKVILVG</sequence>
<dbReference type="Pfam" id="PF08240">
    <property type="entry name" value="ADH_N"/>
    <property type="match status" value="1"/>
</dbReference>
<dbReference type="FunFam" id="3.40.50.720:FF:000053">
    <property type="entry name" value="Quinone oxidoreductase 1"/>
    <property type="match status" value="1"/>
</dbReference>
<dbReference type="SUPFAM" id="SSF51735">
    <property type="entry name" value="NAD(P)-binding Rossmann-fold domains"/>
    <property type="match status" value="1"/>
</dbReference>
<dbReference type="InterPro" id="IPR002364">
    <property type="entry name" value="Quin_OxRdtase/zeta-crystal_CS"/>
</dbReference>
<dbReference type="SUPFAM" id="SSF50129">
    <property type="entry name" value="GroES-like"/>
    <property type="match status" value="1"/>
</dbReference>
<dbReference type="InterPro" id="IPR020843">
    <property type="entry name" value="ER"/>
</dbReference>
<dbReference type="GO" id="GO:0070402">
    <property type="term" value="F:NADPH binding"/>
    <property type="evidence" value="ECO:0007669"/>
    <property type="project" value="TreeGrafter"/>
</dbReference>
<dbReference type="GO" id="GO:0005829">
    <property type="term" value="C:cytosol"/>
    <property type="evidence" value="ECO:0007669"/>
    <property type="project" value="TreeGrafter"/>
</dbReference>
<dbReference type="PANTHER" id="PTHR48106">
    <property type="entry name" value="QUINONE OXIDOREDUCTASE PIG3-RELATED"/>
    <property type="match status" value="1"/>
</dbReference>
<proteinExistence type="predicted"/>
<dbReference type="GO" id="GO:0008270">
    <property type="term" value="F:zinc ion binding"/>
    <property type="evidence" value="ECO:0007669"/>
    <property type="project" value="InterPro"/>
</dbReference>
<dbReference type="InterPro" id="IPR013149">
    <property type="entry name" value="ADH-like_C"/>
</dbReference>
<dbReference type="Gene3D" id="3.40.50.720">
    <property type="entry name" value="NAD(P)-binding Rossmann-like Domain"/>
    <property type="match status" value="1"/>
</dbReference>
<dbReference type="InterPro" id="IPR047618">
    <property type="entry name" value="QOR-like"/>
</dbReference>
<evidence type="ECO:0000259" key="3">
    <source>
        <dbReference type="SMART" id="SM00829"/>
    </source>
</evidence>
<evidence type="ECO:0000313" key="4">
    <source>
        <dbReference type="EMBL" id="SVA75594.1"/>
    </source>
</evidence>
<dbReference type="Gene3D" id="3.90.180.10">
    <property type="entry name" value="Medium-chain alcohol dehydrogenases, catalytic domain"/>
    <property type="match status" value="1"/>
</dbReference>
<keyword evidence="1" id="KW-0521">NADP</keyword>
<dbReference type="EMBL" id="UINC01018080">
    <property type="protein sequence ID" value="SVA75594.1"/>
    <property type="molecule type" value="Genomic_DNA"/>
</dbReference>
<evidence type="ECO:0000256" key="2">
    <source>
        <dbReference type="ARBA" id="ARBA00023002"/>
    </source>
</evidence>
<dbReference type="GO" id="GO:0003960">
    <property type="term" value="F:quinone reductase (NADPH) activity"/>
    <property type="evidence" value="ECO:0007669"/>
    <property type="project" value="InterPro"/>
</dbReference>
<dbReference type="InterPro" id="IPR036291">
    <property type="entry name" value="NAD(P)-bd_dom_sf"/>
</dbReference>
<dbReference type="CDD" id="cd05286">
    <property type="entry name" value="QOR2"/>
    <property type="match status" value="1"/>
</dbReference>
<dbReference type="AlphaFoldDB" id="A0A381YF41"/>
<keyword evidence="2" id="KW-0560">Oxidoreductase</keyword>
<dbReference type="InterPro" id="IPR013154">
    <property type="entry name" value="ADH-like_N"/>
</dbReference>